<dbReference type="Gene3D" id="2.30.30.40">
    <property type="entry name" value="SH3 Domains"/>
    <property type="match status" value="1"/>
</dbReference>
<evidence type="ECO:0000256" key="1">
    <source>
        <dbReference type="ARBA" id="ARBA00007074"/>
    </source>
</evidence>
<sequence>MHESLTTPRAGRVVVPVTVLWRSPDVPRGVDATMLADAPDQARWLAEMDAAADRADSRWGLDERIDSQLVDGEPVIVLEEQQGWLRVAAPWQPHHADARGYPGWVRAAHVRTADPSDPSFDRLPPCAPATPADVVETARRYVGLPYLWGGVSPTALDCSGLVHLACRAHGVVVPRDGGDQSDASDPVHAGSEQVGDLYFFAHPGRLIHHVGFVTGPGRMLHAPGTGTTVVDEPLPRDRQETLVAIGRIRGLSR</sequence>
<protein>
    <submittedName>
        <fullName evidence="6">NlpC/P60 family protein</fullName>
    </submittedName>
</protein>
<accession>A0ABT6C544</accession>
<keyword evidence="4" id="KW-0788">Thiol protease</keyword>
<evidence type="ECO:0000256" key="3">
    <source>
        <dbReference type="ARBA" id="ARBA00022801"/>
    </source>
</evidence>
<evidence type="ECO:0000256" key="4">
    <source>
        <dbReference type="ARBA" id="ARBA00022807"/>
    </source>
</evidence>
<feature type="domain" description="NlpC/P60" evidence="5">
    <location>
        <begin position="128"/>
        <end position="249"/>
    </location>
</feature>
<evidence type="ECO:0000313" key="6">
    <source>
        <dbReference type="EMBL" id="MDF8264063.1"/>
    </source>
</evidence>
<evidence type="ECO:0000259" key="5">
    <source>
        <dbReference type="PROSITE" id="PS51935"/>
    </source>
</evidence>
<dbReference type="Pfam" id="PF00877">
    <property type="entry name" value="NLPC_P60"/>
    <property type="match status" value="1"/>
</dbReference>
<reference evidence="6 7" key="1">
    <citation type="submission" date="2023-03" db="EMBL/GenBank/DDBJ databases">
        <title>YIM 133296 draft genome.</title>
        <authorList>
            <person name="Xiong L."/>
        </authorList>
    </citation>
    <scope>NUCLEOTIDE SEQUENCE [LARGE SCALE GENOMIC DNA]</scope>
    <source>
        <strain evidence="6 7">YIM 133296</strain>
    </source>
</reference>
<dbReference type="InterPro" id="IPR038765">
    <property type="entry name" value="Papain-like_cys_pep_sf"/>
</dbReference>
<dbReference type="InterPro" id="IPR051202">
    <property type="entry name" value="Peptidase_C40"/>
</dbReference>
<dbReference type="EMBL" id="JAROAV010000024">
    <property type="protein sequence ID" value="MDF8264063.1"/>
    <property type="molecule type" value="Genomic_DNA"/>
</dbReference>
<dbReference type="Gene3D" id="3.90.1720.10">
    <property type="entry name" value="endopeptidase domain like (from Nostoc punctiforme)"/>
    <property type="match status" value="1"/>
</dbReference>
<gene>
    <name evidence="6" type="ORF">P4R38_07415</name>
</gene>
<keyword evidence="2" id="KW-0645">Protease</keyword>
<name>A0ABT6C544_9MICO</name>
<evidence type="ECO:0000313" key="7">
    <source>
        <dbReference type="Proteomes" id="UP001528912"/>
    </source>
</evidence>
<organism evidence="6 7">
    <name type="scientific">Luteipulveratus flavus</name>
    <dbReference type="NCBI Taxonomy" id="3031728"/>
    <lineage>
        <taxon>Bacteria</taxon>
        <taxon>Bacillati</taxon>
        <taxon>Actinomycetota</taxon>
        <taxon>Actinomycetes</taxon>
        <taxon>Micrococcales</taxon>
        <taxon>Dermacoccaceae</taxon>
        <taxon>Luteipulveratus</taxon>
    </lineage>
</organism>
<comment type="caution">
    <text evidence="6">The sequence shown here is derived from an EMBL/GenBank/DDBJ whole genome shotgun (WGS) entry which is preliminary data.</text>
</comment>
<proteinExistence type="inferred from homology"/>
<comment type="similarity">
    <text evidence="1">Belongs to the peptidase C40 family.</text>
</comment>
<dbReference type="PANTHER" id="PTHR47053:SF3">
    <property type="entry name" value="GAMMA-D-GLUTAMYL-L-LYSINE DIPEPTIDYL-PEPTIDASE"/>
    <property type="match status" value="1"/>
</dbReference>
<dbReference type="SUPFAM" id="SSF54001">
    <property type="entry name" value="Cysteine proteinases"/>
    <property type="match status" value="1"/>
</dbReference>
<dbReference type="RefSeq" id="WP_277191660.1">
    <property type="nucleotide sequence ID" value="NZ_JAROAV010000024.1"/>
</dbReference>
<dbReference type="PANTHER" id="PTHR47053">
    <property type="entry name" value="MUREIN DD-ENDOPEPTIDASE MEPH-RELATED"/>
    <property type="match status" value="1"/>
</dbReference>
<dbReference type="InterPro" id="IPR000064">
    <property type="entry name" value="NLP_P60_dom"/>
</dbReference>
<dbReference type="PROSITE" id="PS51935">
    <property type="entry name" value="NLPC_P60"/>
    <property type="match status" value="1"/>
</dbReference>
<evidence type="ECO:0000256" key="2">
    <source>
        <dbReference type="ARBA" id="ARBA00022670"/>
    </source>
</evidence>
<keyword evidence="7" id="KW-1185">Reference proteome</keyword>
<dbReference type="Proteomes" id="UP001528912">
    <property type="component" value="Unassembled WGS sequence"/>
</dbReference>
<keyword evidence="3" id="KW-0378">Hydrolase</keyword>